<organism evidence="2 3">
    <name type="scientific">Didymosphaeria variabile</name>
    <dbReference type="NCBI Taxonomy" id="1932322"/>
    <lineage>
        <taxon>Eukaryota</taxon>
        <taxon>Fungi</taxon>
        <taxon>Dikarya</taxon>
        <taxon>Ascomycota</taxon>
        <taxon>Pezizomycotina</taxon>
        <taxon>Dothideomycetes</taxon>
        <taxon>Pleosporomycetidae</taxon>
        <taxon>Pleosporales</taxon>
        <taxon>Massarineae</taxon>
        <taxon>Didymosphaeriaceae</taxon>
        <taxon>Didymosphaeria</taxon>
    </lineage>
</organism>
<dbReference type="Proteomes" id="UP001140513">
    <property type="component" value="Unassembled WGS sequence"/>
</dbReference>
<name>A0A9W8XEE5_9PLEO</name>
<dbReference type="PROSITE" id="PS51257">
    <property type="entry name" value="PROKAR_LIPOPROTEIN"/>
    <property type="match status" value="1"/>
</dbReference>
<dbReference type="OrthoDB" id="10649040at2759"/>
<sequence length="189" mass="19946">MCTKIYTRHRPCPCPTPCLYPLGTLTACRAFLATGRCPQSRAKWSGAYVDVPCKTYKKEKKATLTMRGPRVTGETQDGNGAGPELRAAQDEDDGEDGTPGVEVGDGFGGYSPHASDESIDGDVEGESITGTGEDEDMTEPGDDENTTGTGQDEGADSGSGSEQVEGGGSTGESKKARKTFVDYYWEHSG</sequence>
<reference evidence="2" key="1">
    <citation type="submission" date="2022-10" db="EMBL/GenBank/DDBJ databases">
        <title>Tapping the CABI collections for fungal endophytes: first genome assemblies for Collariella, Neodidymelliopsis, Ascochyta clinopodiicola, Didymella pomorum, Didymosphaeria variabile, Neocosmospora piperis and Neocucurbitaria cava.</title>
        <authorList>
            <person name="Hill R."/>
        </authorList>
    </citation>
    <scope>NUCLEOTIDE SEQUENCE</scope>
    <source>
        <strain evidence="2">IMI 356815</strain>
    </source>
</reference>
<feature type="compositionally biased region" description="Acidic residues" evidence="1">
    <location>
        <begin position="132"/>
        <end position="145"/>
    </location>
</feature>
<comment type="caution">
    <text evidence="2">The sequence shown here is derived from an EMBL/GenBank/DDBJ whole genome shotgun (WGS) entry which is preliminary data.</text>
</comment>
<gene>
    <name evidence="2" type="ORF">N0V89_009924</name>
</gene>
<dbReference type="AlphaFoldDB" id="A0A9W8XEE5"/>
<feature type="region of interest" description="Disordered" evidence="1">
    <location>
        <begin position="64"/>
        <end position="177"/>
    </location>
</feature>
<evidence type="ECO:0000313" key="2">
    <source>
        <dbReference type="EMBL" id="KAJ4348547.1"/>
    </source>
</evidence>
<proteinExistence type="predicted"/>
<dbReference type="RefSeq" id="XP_056067935.1">
    <property type="nucleotide sequence ID" value="XM_056218670.1"/>
</dbReference>
<dbReference type="GeneID" id="80913454"/>
<keyword evidence="3" id="KW-1185">Reference proteome</keyword>
<accession>A0A9W8XEE5</accession>
<dbReference type="EMBL" id="JAPEUX010000007">
    <property type="protein sequence ID" value="KAJ4348547.1"/>
    <property type="molecule type" value="Genomic_DNA"/>
</dbReference>
<protein>
    <submittedName>
        <fullName evidence="2">Uncharacterized protein</fullName>
    </submittedName>
</protein>
<evidence type="ECO:0000313" key="3">
    <source>
        <dbReference type="Proteomes" id="UP001140513"/>
    </source>
</evidence>
<evidence type="ECO:0000256" key="1">
    <source>
        <dbReference type="SAM" id="MobiDB-lite"/>
    </source>
</evidence>